<dbReference type="NCBIfam" id="NF004012">
    <property type="entry name" value="PRK05477.1-2"/>
    <property type="match status" value="1"/>
</dbReference>
<evidence type="ECO:0000313" key="12">
    <source>
        <dbReference type="EMBL" id="OGI65987.1"/>
    </source>
</evidence>
<dbReference type="PANTHER" id="PTHR11659">
    <property type="entry name" value="GLUTAMYL-TRNA GLN AMIDOTRANSFERASE SUBUNIT B MITOCHONDRIAL AND PROKARYOTIC PET112-RELATED"/>
    <property type="match status" value="1"/>
</dbReference>
<reference evidence="12 13" key="1">
    <citation type="journal article" date="2016" name="Nat. Commun.">
        <title>Thousands of microbial genomes shed light on interconnected biogeochemical processes in an aquifer system.</title>
        <authorList>
            <person name="Anantharaman K."/>
            <person name="Brown C.T."/>
            <person name="Hug L.A."/>
            <person name="Sharon I."/>
            <person name="Castelle C.J."/>
            <person name="Probst A.J."/>
            <person name="Thomas B.C."/>
            <person name="Singh A."/>
            <person name="Wilkins M.J."/>
            <person name="Karaoz U."/>
            <person name="Brodie E.L."/>
            <person name="Williams K.H."/>
            <person name="Hubbard S.S."/>
            <person name="Banfield J.F."/>
        </authorList>
    </citation>
    <scope>NUCLEOTIDE SEQUENCE [LARGE SCALE GENOMIC DNA]</scope>
</reference>
<dbReference type="GO" id="GO:0050566">
    <property type="term" value="F:asparaginyl-tRNA synthase (glutamine-hydrolyzing) activity"/>
    <property type="evidence" value="ECO:0007669"/>
    <property type="project" value="RHEA"/>
</dbReference>
<dbReference type="EC" id="6.3.5.-" evidence="10"/>
<dbReference type="GO" id="GO:0006412">
    <property type="term" value="P:translation"/>
    <property type="evidence" value="ECO:0007669"/>
    <property type="project" value="UniProtKB-UniRule"/>
</dbReference>
<comment type="catalytic activity">
    <reaction evidence="9 10">
        <text>L-glutamyl-tRNA(Gln) + L-glutamine + ATP + H2O = L-glutaminyl-tRNA(Gln) + L-glutamate + ADP + phosphate + H(+)</text>
        <dbReference type="Rhea" id="RHEA:17521"/>
        <dbReference type="Rhea" id="RHEA-COMP:9681"/>
        <dbReference type="Rhea" id="RHEA-COMP:9684"/>
        <dbReference type="ChEBI" id="CHEBI:15377"/>
        <dbReference type="ChEBI" id="CHEBI:15378"/>
        <dbReference type="ChEBI" id="CHEBI:29985"/>
        <dbReference type="ChEBI" id="CHEBI:30616"/>
        <dbReference type="ChEBI" id="CHEBI:43474"/>
        <dbReference type="ChEBI" id="CHEBI:58359"/>
        <dbReference type="ChEBI" id="CHEBI:78520"/>
        <dbReference type="ChEBI" id="CHEBI:78521"/>
        <dbReference type="ChEBI" id="CHEBI:456216"/>
    </reaction>
</comment>
<dbReference type="PANTHER" id="PTHR11659:SF0">
    <property type="entry name" value="GLUTAMYL-TRNA(GLN) AMIDOTRANSFERASE SUBUNIT B, MITOCHONDRIAL"/>
    <property type="match status" value="1"/>
</dbReference>
<gene>
    <name evidence="10" type="primary">gatB</name>
    <name evidence="12" type="ORF">A2642_03335</name>
</gene>
<dbReference type="GO" id="GO:0070681">
    <property type="term" value="P:glutaminyl-tRNAGln biosynthesis via transamidation"/>
    <property type="evidence" value="ECO:0007669"/>
    <property type="project" value="TreeGrafter"/>
</dbReference>
<dbReference type="Proteomes" id="UP000178700">
    <property type="component" value="Unassembled WGS sequence"/>
</dbReference>
<dbReference type="InterPro" id="IPR017958">
    <property type="entry name" value="Gln-tRNA_amidoTrfase_suB_CS"/>
</dbReference>
<keyword evidence="5 10" id="KW-0067">ATP-binding</keyword>
<dbReference type="Pfam" id="PF02934">
    <property type="entry name" value="GatB_N"/>
    <property type="match status" value="1"/>
</dbReference>
<dbReference type="InterPro" id="IPR006075">
    <property type="entry name" value="Asn/Gln-tRNA_Trfase_suB/E_cat"/>
</dbReference>
<name>A0A1F6V8G5_9BACT</name>
<comment type="subunit">
    <text evidence="2 10">Heterotrimer of A, B and C subunits.</text>
</comment>
<dbReference type="Pfam" id="PF02637">
    <property type="entry name" value="GatB_Yqey"/>
    <property type="match status" value="1"/>
</dbReference>
<evidence type="ECO:0000256" key="1">
    <source>
        <dbReference type="ARBA" id="ARBA00005306"/>
    </source>
</evidence>
<evidence type="ECO:0000313" key="13">
    <source>
        <dbReference type="Proteomes" id="UP000178700"/>
    </source>
</evidence>
<feature type="domain" description="Asn/Gln amidotransferase" evidence="11">
    <location>
        <begin position="342"/>
        <end position="497"/>
    </location>
</feature>
<dbReference type="SMART" id="SM00845">
    <property type="entry name" value="GatB_Yqey"/>
    <property type="match status" value="1"/>
</dbReference>
<dbReference type="GO" id="GO:0050567">
    <property type="term" value="F:glutaminyl-tRNA synthase (glutamine-hydrolyzing) activity"/>
    <property type="evidence" value="ECO:0007669"/>
    <property type="project" value="UniProtKB-UniRule"/>
</dbReference>
<evidence type="ECO:0000256" key="5">
    <source>
        <dbReference type="ARBA" id="ARBA00022840"/>
    </source>
</evidence>
<evidence type="ECO:0000259" key="11">
    <source>
        <dbReference type="SMART" id="SM00845"/>
    </source>
</evidence>
<evidence type="ECO:0000256" key="8">
    <source>
        <dbReference type="ARBA" id="ARBA00047380"/>
    </source>
</evidence>
<evidence type="ECO:0000256" key="2">
    <source>
        <dbReference type="ARBA" id="ARBA00011123"/>
    </source>
</evidence>
<dbReference type="SUPFAM" id="SSF89095">
    <property type="entry name" value="GatB/YqeY motif"/>
    <property type="match status" value="1"/>
</dbReference>
<evidence type="ECO:0000256" key="6">
    <source>
        <dbReference type="ARBA" id="ARBA00022917"/>
    </source>
</evidence>
<dbReference type="Gene3D" id="1.10.10.410">
    <property type="match status" value="1"/>
</dbReference>
<comment type="similarity">
    <text evidence="1 10">Belongs to the GatB/GatE family. GatB subfamily.</text>
</comment>
<sequence>MNKYYPTIGLEIHAELKTLTKMFCACMNNPDEEKPNTNICPVCMAHPGAMPTLNKKAIENVIKVGLAVNGTIADFTEFDRKNYFYPDIPKGYQISQYKYPIVSGGHLAGIDITRVHLEEDTANNKHPEGKQEKNTASYGAGDLGGYSLVDFNRAGVPLMELVTEAHTFDNAEDTAKTASKFAKELQLILWYLGVSEANMEKGEMRVEANISVSTDAKKLGTKVEVKNLNSFKSVEKAIKFEIDRMTELLESGKGSEIAQETRGWDEAKQKTFSQRKKEESADYRYFPEPDLPKLYLHKAFDLEKMKKELPELPEAKRARYKKDFGIKEEYVEVFINKPELSEWFEKEFAPNLVDKKAIEVRCNFIINDLLGFIQTRLVEGTTRLPNAIKFAKIVKMYMEGQISSRAAKDMLGHFATNIDFFNEEPEEFAKSEGLLQSSDTGELKKIAQKIIDANPKVVADYKAGKEQAIMSLVGQIMKETKGSANPVVSKQLLINMLK</sequence>
<dbReference type="InterPro" id="IPR003789">
    <property type="entry name" value="Asn/Gln_tRNA_amidoTrase-B-like"/>
</dbReference>
<proteinExistence type="inferred from homology"/>
<comment type="caution">
    <text evidence="12">The sequence shown here is derived from an EMBL/GenBank/DDBJ whole genome shotgun (WGS) entry which is preliminary data.</text>
</comment>
<accession>A0A1F6V8G5</accession>
<dbReference type="InterPro" id="IPR023168">
    <property type="entry name" value="GatB_Yqey_C_2"/>
</dbReference>
<dbReference type="FunFam" id="1.10.10.410:FF:000001">
    <property type="entry name" value="Aspartyl/glutamyl-tRNA(Asn/Gln) amidotransferase subunit B"/>
    <property type="match status" value="1"/>
</dbReference>
<evidence type="ECO:0000256" key="9">
    <source>
        <dbReference type="ARBA" id="ARBA00047913"/>
    </source>
</evidence>
<evidence type="ECO:0000256" key="3">
    <source>
        <dbReference type="ARBA" id="ARBA00022598"/>
    </source>
</evidence>
<dbReference type="NCBIfam" id="TIGR00133">
    <property type="entry name" value="gatB"/>
    <property type="match status" value="1"/>
</dbReference>
<comment type="function">
    <text evidence="7 10">Allows the formation of correctly charged Asn-tRNA(Asn) or Gln-tRNA(Gln) through the transamidation of misacylated Asp-tRNA(Asn) or Glu-tRNA(Gln) in organisms which lack either or both of asparaginyl-tRNA or glutaminyl-tRNA synthetases. The reaction takes place in the presence of glutamine and ATP through an activated phospho-Asp-tRNA(Asn) or phospho-Glu-tRNA(Gln).</text>
</comment>
<dbReference type="InterPro" id="IPR004413">
    <property type="entry name" value="GatB"/>
</dbReference>
<protein>
    <recommendedName>
        <fullName evidence="10">Aspartyl/glutamyl-tRNA(Asn/Gln) amidotransferase subunit B</fullName>
        <shortName evidence="10">Asp/Glu-ADT subunit B</shortName>
        <ecNumber evidence="10">6.3.5.-</ecNumber>
    </recommendedName>
</protein>
<evidence type="ECO:0000256" key="4">
    <source>
        <dbReference type="ARBA" id="ARBA00022741"/>
    </source>
</evidence>
<dbReference type="HAMAP" id="MF_00121">
    <property type="entry name" value="GatB"/>
    <property type="match status" value="1"/>
</dbReference>
<dbReference type="SUPFAM" id="SSF55931">
    <property type="entry name" value="Glutamine synthetase/guanido kinase"/>
    <property type="match status" value="1"/>
</dbReference>
<keyword evidence="3 10" id="KW-0436">Ligase</keyword>
<keyword evidence="6 10" id="KW-0648">Protein biosynthesis</keyword>
<dbReference type="InterPro" id="IPR018027">
    <property type="entry name" value="Asn/Gln_amidotransferase"/>
</dbReference>
<dbReference type="EMBL" id="MFTJ01000017">
    <property type="protein sequence ID" value="OGI65987.1"/>
    <property type="molecule type" value="Genomic_DNA"/>
</dbReference>
<organism evidence="12 13">
    <name type="scientific">Candidatus Nomurabacteria bacterium RIFCSPHIGHO2_01_FULL_39_10</name>
    <dbReference type="NCBI Taxonomy" id="1801733"/>
    <lineage>
        <taxon>Bacteria</taxon>
        <taxon>Candidatus Nomuraibacteriota</taxon>
    </lineage>
</organism>
<evidence type="ECO:0000256" key="7">
    <source>
        <dbReference type="ARBA" id="ARBA00024799"/>
    </source>
</evidence>
<dbReference type="PROSITE" id="PS01234">
    <property type="entry name" value="GATB"/>
    <property type="match status" value="1"/>
</dbReference>
<dbReference type="NCBIfam" id="NF004014">
    <property type="entry name" value="PRK05477.1-4"/>
    <property type="match status" value="1"/>
</dbReference>
<keyword evidence="4 10" id="KW-0547">Nucleotide-binding</keyword>
<dbReference type="GO" id="GO:0005524">
    <property type="term" value="F:ATP binding"/>
    <property type="evidence" value="ECO:0007669"/>
    <property type="project" value="UniProtKB-KW"/>
</dbReference>
<dbReference type="AlphaFoldDB" id="A0A1F6V8G5"/>
<dbReference type="InterPro" id="IPR014746">
    <property type="entry name" value="Gln_synth/guanido_kin_cat_dom"/>
</dbReference>
<evidence type="ECO:0000256" key="10">
    <source>
        <dbReference type="HAMAP-Rule" id="MF_00121"/>
    </source>
</evidence>
<comment type="catalytic activity">
    <reaction evidence="8 10">
        <text>L-aspartyl-tRNA(Asn) + L-glutamine + ATP + H2O = L-asparaginyl-tRNA(Asn) + L-glutamate + ADP + phosphate + 2 H(+)</text>
        <dbReference type="Rhea" id="RHEA:14513"/>
        <dbReference type="Rhea" id="RHEA-COMP:9674"/>
        <dbReference type="Rhea" id="RHEA-COMP:9677"/>
        <dbReference type="ChEBI" id="CHEBI:15377"/>
        <dbReference type="ChEBI" id="CHEBI:15378"/>
        <dbReference type="ChEBI" id="CHEBI:29985"/>
        <dbReference type="ChEBI" id="CHEBI:30616"/>
        <dbReference type="ChEBI" id="CHEBI:43474"/>
        <dbReference type="ChEBI" id="CHEBI:58359"/>
        <dbReference type="ChEBI" id="CHEBI:78515"/>
        <dbReference type="ChEBI" id="CHEBI:78516"/>
        <dbReference type="ChEBI" id="CHEBI:456216"/>
    </reaction>
</comment>
<dbReference type="InterPro" id="IPR017959">
    <property type="entry name" value="Asn/Gln-tRNA_amidoTrfase_suB/E"/>
</dbReference>